<comment type="similarity">
    <text evidence="1 6">Belongs to the carotenoid oxygenase family.</text>
</comment>
<feature type="binding site" evidence="5">
    <location>
        <position position="182"/>
    </location>
    <ligand>
        <name>Fe cation</name>
        <dbReference type="ChEBI" id="CHEBI:24875"/>
        <note>catalytic</note>
    </ligand>
</feature>
<accession>A0A1S1M8S2</accession>
<comment type="cofactor">
    <cofactor evidence="5 6">
        <name>Fe(2+)</name>
        <dbReference type="ChEBI" id="CHEBI:29033"/>
    </cofactor>
    <text evidence="5 6">Binds 1 Fe(2+) ion per subunit.</text>
</comment>
<evidence type="ECO:0000313" key="8">
    <source>
        <dbReference type="Proteomes" id="UP000179441"/>
    </source>
</evidence>
<evidence type="ECO:0000256" key="5">
    <source>
        <dbReference type="PIRSR" id="PIRSR604294-1"/>
    </source>
</evidence>
<reference evidence="7 8" key="1">
    <citation type="submission" date="2016-10" db="EMBL/GenBank/DDBJ databases">
        <title>Evaluation of Human, Veterinary and Environmental Mycobacterium chelonae Isolates by Core Genome Phylogenomic Analysis, Targeted Gene Comparison, and Anti-microbial Susceptibility Patterns: A Tale of Mistaken Identities.</title>
        <authorList>
            <person name="Fogelson S.B."/>
            <person name="Camus A.C."/>
            <person name="Lorenz W."/>
            <person name="Vasireddy R."/>
            <person name="Vasireddy S."/>
            <person name="Smith T."/>
            <person name="Brown-Elliott B.A."/>
            <person name="Wallace R.J.Jr."/>
            <person name="Hasan N.A."/>
            <person name="Reischl U."/>
            <person name="Sanchez S."/>
        </authorList>
    </citation>
    <scope>NUCLEOTIDE SEQUENCE [LARGE SCALE GENOMIC DNA]</scope>
    <source>
        <strain evidence="7 8">15518</strain>
    </source>
</reference>
<proteinExistence type="inferred from homology"/>
<evidence type="ECO:0000313" key="7">
    <source>
        <dbReference type="EMBL" id="OHU78913.1"/>
    </source>
</evidence>
<name>A0A1S1M8S2_MYCCH</name>
<evidence type="ECO:0000256" key="3">
    <source>
        <dbReference type="ARBA" id="ARBA00023002"/>
    </source>
</evidence>
<dbReference type="InterPro" id="IPR004294">
    <property type="entry name" value="Carotenoid_Oase"/>
</dbReference>
<dbReference type="GO" id="GO:0010436">
    <property type="term" value="F:carotenoid dioxygenase activity"/>
    <property type="evidence" value="ECO:0007669"/>
    <property type="project" value="TreeGrafter"/>
</dbReference>
<dbReference type="EMBL" id="MLIS01000001">
    <property type="protein sequence ID" value="OHU78913.1"/>
    <property type="molecule type" value="Genomic_DNA"/>
</dbReference>
<comment type="caution">
    <text evidence="7">The sequence shown here is derived from an EMBL/GenBank/DDBJ whole genome shotgun (WGS) entry which is preliminary data.</text>
</comment>
<evidence type="ECO:0000256" key="1">
    <source>
        <dbReference type="ARBA" id="ARBA00006787"/>
    </source>
</evidence>
<dbReference type="Pfam" id="PF03055">
    <property type="entry name" value="RPE65"/>
    <property type="match status" value="1"/>
</dbReference>
<dbReference type="PANTHER" id="PTHR10543">
    <property type="entry name" value="BETA-CAROTENE DIOXYGENASE"/>
    <property type="match status" value="1"/>
</dbReference>
<organism evidence="7 8">
    <name type="scientific">Mycobacteroides chelonae</name>
    <name type="common">Mycobacterium chelonae</name>
    <dbReference type="NCBI Taxonomy" id="1774"/>
    <lineage>
        <taxon>Bacteria</taxon>
        <taxon>Bacillati</taxon>
        <taxon>Actinomycetota</taxon>
        <taxon>Actinomycetes</taxon>
        <taxon>Mycobacteriales</taxon>
        <taxon>Mycobacteriaceae</taxon>
        <taxon>Mycobacteroides</taxon>
    </lineage>
</organism>
<protein>
    <recommendedName>
        <fullName evidence="6">Dioxygenase</fullName>
        <ecNumber evidence="6">1.13.11.-</ecNumber>
    </recommendedName>
</protein>
<feature type="binding site" evidence="5">
    <location>
        <position position="479"/>
    </location>
    <ligand>
        <name>Fe cation</name>
        <dbReference type="ChEBI" id="CHEBI:24875"/>
        <note>catalytic</note>
    </ligand>
</feature>
<keyword evidence="3 6" id="KW-0560">Oxidoreductase</keyword>
<sequence>MADTLSPPEEHAMTLADSHVADALKMYRPAQETPGEIVLPLLGSVPQELRGTLYRNGPADWDHGGFRAAHPFDGDGLVVKFTIDNGEIRFRSRFVDTPKRRKETRGRGAHVRGIYTQGKHLWDNIGRQPADAANTHAVLHADRLLALSDGGRPWEIHTDDLSTIGPCTFGGQLPRFSRFSPHPRIDPVTGELFNFGLDISPSLTGATVACLRCFRVDPNGALKQVAKIPTDHIYIQHDFAITPTYLVFALAPITVDPIQAAWAGLGLKALGDSADYRPEQGMKIVLVPRDGGPHRVIECDPLVYVHVDNAYEDGDDVVLDILRHRDFGFLTSGLKQFRTQAPTLGWPTRLRITRTGRVHVTDYPTDPAEFPTHDDRRTGREHRYTYLSAQSQPDQNVIVKLDRITDTQRHHTFAPGLVAGEPIFVPKCPTADEDEGWILTVAYNSGSHRTELHILDAHAVEDSALAIAILPGHHFPGFHGSFTDRI</sequence>
<keyword evidence="6" id="KW-0223">Dioxygenase</keyword>
<keyword evidence="2 5" id="KW-0479">Metal-binding</keyword>
<dbReference type="AlphaFoldDB" id="A0A1S1M8S2"/>
<evidence type="ECO:0000256" key="4">
    <source>
        <dbReference type="ARBA" id="ARBA00023004"/>
    </source>
</evidence>
<feature type="binding site" evidence="5">
    <location>
        <position position="306"/>
    </location>
    <ligand>
        <name>Fe cation</name>
        <dbReference type="ChEBI" id="CHEBI:24875"/>
        <note>catalytic</note>
    </ligand>
</feature>
<dbReference type="EC" id="1.13.11.-" evidence="6"/>
<feature type="binding site" evidence="5">
    <location>
        <position position="237"/>
    </location>
    <ligand>
        <name>Fe cation</name>
        <dbReference type="ChEBI" id="CHEBI:24875"/>
        <note>catalytic</note>
    </ligand>
</feature>
<dbReference type="Proteomes" id="UP000179441">
    <property type="component" value="Unassembled WGS sequence"/>
</dbReference>
<keyword evidence="8" id="KW-1185">Reference proteome</keyword>
<evidence type="ECO:0000256" key="6">
    <source>
        <dbReference type="RuleBase" id="RU364048"/>
    </source>
</evidence>
<dbReference type="GO" id="GO:0046872">
    <property type="term" value="F:metal ion binding"/>
    <property type="evidence" value="ECO:0007669"/>
    <property type="project" value="UniProtKB-KW"/>
</dbReference>
<keyword evidence="4 5" id="KW-0408">Iron</keyword>
<dbReference type="RefSeq" id="WP_070951739.1">
    <property type="nucleotide sequence ID" value="NZ_CP050145.1"/>
</dbReference>
<dbReference type="PANTHER" id="PTHR10543:SF89">
    <property type="entry name" value="CAROTENOID 9,10(9',10')-CLEAVAGE DIOXYGENASE 1"/>
    <property type="match status" value="1"/>
</dbReference>
<evidence type="ECO:0000256" key="2">
    <source>
        <dbReference type="ARBA" id="ARBA00022723"/>
    </source>
</evidence>
<dbReference type="GO" id="GO:0016121">
    <property type="term" value="P:carotene catabolic process"/>
    <property type="evidence" value="ECO:0007669"/>
    <property type="project" value="TreeGrafter"/>
</dbReference>
<gene>
    <name evidence="7" type="ORF">BKG84_11445</name>
</gene>